<feature type="domain" description="HTH luxR-type" evidence="5">
    <location>
        <begin position="142"/>
        <end position="207"/>
    </location>
</feature>
<dbReference type="SUPFAM" id="SSF46894">
    <property type="entry name" value="C-terminal effector domain of the bipartite response regulators"/>
    <property type="match status" value="1"/>
</dbReference>
<evidence type="ECO:0000256" key="3">
    <source>
        <dbReference type="ARBA" id="ARBA00023163"/>
    </source>
</evidence>
<keyword evidence="8" id="KW-1185">Reference proteome</keyword>
<comment type="caution">
    <text evidence="7">The sequence shown here is derived from an EMBL/GenBank/DDBJ whole genome shotgun (WGS) entry which is preliminary data.</text>
</comment>
<protein>
    <submittedName>
        <fullName evidence="7">Response regulator transcription factor</fullName>
    </submittedName>
</protein>
<dbReference type="RefSeq" id="WP_226766225.1">
    <property type="nucleotide sequence ID" value="NZ_BAAAEO010000002.1"/>
</dbReference>
<dbReference type="PANTHER" id="PTHR44688">
    <property type="entry name" value="DNA-BINDING TRANSCRIPTIONAL ACTIVATOR DEVR_DOSR"/>
    <property type="match status" value="1"/>
</dbReference>
<feature type="domain" description="Response regulatory" evidence="6">
    <location>
        <begin position="12"/>
        <end position="126"/>
    </location>
</feature>
<dbReference type="InterPro" id="IPR036388">
    <property type="entry name" value="WH-like_DNA-bd_sf"/>
</dbReference>
<dbReference type="CDD" id="cd17537">
    <property type="entry name" value="REC_FixJ"/>
    <property type="match status" value="1"/>
</dbReference>
<dbReference type="PROSITE" id="PS50043">
    <property type="entry name" value="HTH_LUXR_2"/>
    <property type="match status" value="1"/>
</dbReference>
<dbReference type="InterPro" id="IPR016032">
    <property type="entry name" value="Sig_transdc_resp-reg_C-effctor"/>
</dbReference>
<evidence type="ECO:0000313" key="7">
    <source>
        <dbReference type="EMBL" id="GAA0546241.1"/>
    </source>
</evidence>
<dbReference type="SUPFAM" id="SSF52172">
    <property type="entry name" value="CheY-like"/>
    <property type="match status" value="1"/>
</dbReference>
<dbReference type="PANTHER" id="PTHR44688:SF16">
    <property type="entry name" value="DNA-BINDING TRANSCRIPTIONAL ACTIVATOR DEVR_DOSR"/>
    <property type="match status" value="1"/>
</dbReference>
<keyword evidence="4" id="KW-0597">Phosphoprotein</keyword>
<evidence type="ECO:0000256" key="1">
    <source>
        <dbReference type="ARBA" id="ARBA00023015"/>
    </source>
</evidence>
<feature type="modified residue" description="4-aspartylphosphate" evidence="4">
    <location>
        <position position="61"/>
    </location>
</feature>
<dbReference type="CDD" id="cd06170">
    <property type="entry name" value="LuxR_C_like"/>
    <property type="match status" value="1"/>
</dbReference>
<proteinExistence type="predicted"/>
<name>A0ABP3NML1_9GAMM</name>
<dbReference type="InterPro" id="IPR011006">
    <property type="entry name" value="CheY-like_superfamily"/>
</dbReference>
<dbReference type="SMART" id="SM00448">
    <property type="entry name" value="REC"/>
    <property type="match status" value="1"/>
</dbReference>
<dbReference type="Proteomes" id="UP001501169">
    <property type="component" value="Unassembled WGS sequence"/>
</dbReference>
<keyword evidence="1" id="KW-0805">Transcription regulation</keyword>
<evidence type="ECO:0000313" key="8">
    <source>
        <dbReference type="Proteomes" id="UP001501169"/>
    </source>
</evidence>
<evidence type="ECO:0000256" key="4">
    <source>
        <dbReference type="PROSITE-ProRule" id="PRU00169"/>
    </source>
</evidence>
<dbReference type="Gene3D" id="1.10.10.10">
    <property type="entry name" value="Winged helix-like DNA-binding domain superfamily/Winged helix DNA-binding domain"/>
    <property type="match status" value="1"/>
</dbReference>
<evidence type="ECO:0000256" key="2">
    <source>
        <dbReference type="ARBA" id="ARBA00023125"/>
    </source>
</evidence>
<dbReference type="PROSITE" id="PS50110">
    <property type="entry name" value="RESPONSE_REGULATORY"/>
    <property type="match status" value="1"/>
</dbReference>
<accession>A0ABP3NML1</accession>
<dbReference type="Pfam" id="PF00196">
    <property type="entry name" value="GerE"/>
    <property type="match status" value="1"/>
</dbReference>
<dbReference type="InterPro" id="IPR001789">
    <property type="entry name" value="Sig_transdc_resp-reg_receiver"/>
</dbReference>
<gene>
    <name evidence="7" type="ORF">GCM10009098_12290</name>
</gene>
<dbReference type="Pfam" id="PF00072">
    <property type="entry name" value="Response_reg"/>
    <property type="match status" value="1"/>
</dbReference>
<reference evidence="8" key="1">
    <citation type="journal article" date="2019" name="Int. J. Syst. Evol. Microbiol.">
        <title>The Global Catalogue of Microorganisms (GCM) 10K type strain sequencing project: providing services to taxonomists for standard genome sequencing and annotation.</title>
        <authorList>
            <consortium name="The Broad Institute Genomics Platform"/>
            <consortium name="The Broad Institute Genome Sequencing Center for Infectious Disease"/>
            <person name="Wu L."/>
            <person name="Ma J."/>
        </authorList>
    </citation>
    <scope>NUCLEOTIDE SEQUENCE [LARGE SCALE GENOMIC DNA]</scope>
    <source>
        <strain evidence="8">JCM 14331</strain>
    </source>
</reference>
<dbReference type="Gene3D" id="3.40.50.2300">
    <property type="match status" value="1"/>
</dbReference>
<dbReference type="PRINTS" id="PR00038">
    <property type="entry name" value="HTHLUXR"/>
</dbReference>
<sequence>MIKSMPGVKQPIVYILDDDPAVRDSLSSLLRSVGLQASVFASVTEFQQTSLAAVPSCLILDVRLQFANGLDFHRQLVAEGIDLPVIFITGHGDIPMTVKAMKSGAVDFLAKPFREQDLLDAIALALQKAEQRLAASSVSDALRNCFASLTNREQQVMRMAVSGLLNKQIADQLNLSLITVKIHRGNMMKKMQARNFAELVRMAEQLSLNKA</sequence>
<dbReference type="SMART" id="SM00421">
    <property type="entry name" value="HTH_LUXR"/>
    <property type="match status" value="1"/>
</dbReference>
<dbReference type="PROSITE" id="PS00622">
    <property type="entry name" value="HTH_LUXR_1"/>
    <property type="match status" value="1"/>
</dbReference>
<organism evidence="7 8">
    <name type="scientific">Rheinheimera aquimaris</name>
    <dbReference type="NCBI Taxonomy" id="412437"/>
    <lineage>
        <taxon>Bacteria</taxon>
        <taxon>Pseudomonadati</taxon>
        <taxon>Pseudomonadota</taxon>
        <taxon>Gammaproteobacteria</taxon>
        <taxon>Chromatiales</taxon>
        <taxon>Chromatiaceae</taxon>
        <taxon>Rheinheimera</taxon>
    </lineage>
</organism>
<keyword evidence="2" id="KW-0238">DNA-binding</keyword>
<evidence type="ECO:0000259" key="5">
    <source>
        <dbReference type="PROSITE" id="PS50043"/>
    </source>
</evidence>
<keyword evidence="3" id="KW-0804">Transcription</keyword>
<dbReference type="InterPro" id="IPR000792">
    <property type="entry name" value="Tscrpt_reg_LuxR_C"/>
</dbReference>
<evidence type="ECO:0000259" key="6">
    <source>
        <dbReference type="PROSITE" id="PS50110"/>
    </source>
</evidence>
<dbReference type="EMBL" id="BAAAEO010000002">
    <property type="protein sequence ID" value="GAA0546241.1"/>
    <property type="molecule type" value="Genomic_DNA"/>
</dbReference>